<keyword evidence="2" id="KW-0732">Signal</keyword>
<dbReference type="EC" id="5.2.1.8" evidence="6"/>
<keyword evidence="4 5" id="KW-0413">Isomerase</keyword>
<dbReference type="OrthoDB" id="1911748at2759"/>
<evidence type="ECO:0000256" key="3">
    <source>
        <dbReference type="ARBA" id="ARBA00023110"/>
    </source>
</evidence>
<feature type="compositionally biased region" description="Basic and acidic residues" evidence="7">
    <location>
        <begin position="1"/>
        <end position="15"/>
    </location>
</feature>
<evidence type="ECO:0000256" key="1">
    <source>
        <dbReference type="ARBA" id="ARBA00000971"/>
    </source>
</evidence>
<dbReference type="GO" id="GO:0003755">
    <property type="term" value="F:peptidyl-prolyl cis-trans isomerase activity"/>
    <property type="evidence" value="ECO:0007669"/>
    <property type="project" value="UniProtKB-UniRule"/>
</dbReference>
<dbReference type="EMBL" id="JAGTXO010000001">
    <property type="protein sequence ID" value="KAG8470915.1"/>
    <property type="molecule type" value="Genomic_DNA"/>
</dbReference>
<proteinExistence type="predicted"/>
<gene>
    <name evidence="9" type="ORF">KFE25_009336</name>
</gene>
<protein>
    <recommendedName>
        <fullName evidence="6">Peptidyl-prolyl cis-trans isomerase</fullName>
        <ecNumber evidence="6">5.2.1.8</ecNumber>
    </recommendedName>
</protein>
<dbReference type="AlphaFoldDB" id="A0A8J6CI30"/>
<dbReference type="OMA" id="MVQARIT"/>
<feature type="domain" description="PpiC" evidence="8">
    <location>
        <begin position="34"/>
        <end position="124"/>
    </location>
</feature>
<name>A0A8J6CI30_DIALT</name>
<evidence type="ECO:0000256" key="4">
    <source>
        <dbReference type="ARBA" id="ARBA00023235"/>
    </source>
</evidence>
<dbReference type="Proteomes" id="UP000751190">
    <property type="component" value="Unassembled WGS sequence"/>
</dbReference>
<sequence>MGKDKRQKGEEELPKGVKVGAGKAVTPAAPAKGVAAMEIRHILVEKQKLALEVLELIAVGKKQFNEAAREFSLDKAGRSGLLGWKRRDELDPVFWEAALLCKEGEFLPEPVHTQWGWHIIMVQSKK</sequence>
<dbReference type="InterPro" id="IPR000297">
    <property type="entry name" value="PPIase_PpiC"/>
</dbReference>
<dbReference type="PANTHER" id="PTHR47245">
    <property type="entry name" value="PEPTIDYLPROLYL ISOMERASE"/>
    <property type="match status" value="1"/>
</dbReference>
<evidence type="ECO:0000256" key="2">
    <source>
        <dbReference type="ARBA" id="ARBA00022729"/>
    </source>
</evidence>
<organism evidence="9 10">
    <name type="scientific">Diacronema lutheri</name>
    <name type="common">Unicellular marine alga</name>
    <name type="synonym">Monochrysis lutheri</name>
    <dbReference type="NCBI Taxonomy" id="2081491"/>
    <lineage>
        <taxon>Eukaryota</taxon>
        <taxon>Haptista</taxon>
        <taxon>Haptophyta</taxon>
        <taxon>Pavlovophyceae</taxon>
        <taxon>Pavlovales</taxon>
        <taxon>Pavlovaceae</taxon>
        <taxon>Diacronema</taxon>
    </lineage>
</organism>
<keyword evidence="3 5" id="KW-0697">Rotamase</keyword>
<reference evidence="9" key="1">
    <citation type="submission" date="2021-05" db="EMBL/GenBank/DDBJ databases">
        <title>The genome of the haptophyte Pavlova lutheri (Diacronema luteri, Pavlovales) - a model for lipid biosynthesis in eukaryotic algae.</title>
        <authorList>
            <person name="Hulatt C.J."/>
            <person name="Posewitz M.C."/>
        </authorList>
    </citation>
    <scope>NUCLEOTIDE SEQUENCE</scope>
    <source>
        <strain evidence="9">NIVA-4/92</strain>
    </source>
</reference>
<evidence type="ECO:0000313" key="9">
    <source>
        <dbReference type="EMBL" id="KAG8470915.1"/>
    </source>
</evidence>
<dbReference type="Pfam" id="PF00639">
    <property type="entry name" value="Rotamase"/>
    <property type="match status" value="1"/>
</dbReference>
<dbReference type="PANTHER" id="PTHR47245:SF1">
    <property type="entry name" value="FOLDASE PROTEIN PRSA"/>
    <property type="match status" value="1"/>
</dbReference>
<dbReference type="InterPro" id="IPR046357">
    <property type="entry name" value="PPIase_dom_sf"/>
</dbReference>
<dbReference type="Gene3D" id="3.10.50.40">
    <property type="match status" value="1"/>
</dbReference>
<comment type="catalytic activity">
    <reaction evidence="1 6">
        <text>[protein]-peptidylproline (omega=180) = [protein]-peptidylproline (omega=0)</text>
        <dbReference type="Rhea" id="RHEA:16237"/>
        <dbReference type="Rhea" id="RHEA-COMP:10747"/>
        <dbReference type="Rhea" id="RHEA-COMP:10748"/>
        <dbReference type="ChEBI" id="CHEBI:83833"/>
        <dbReference type="ChEBI" id="CHEBI:83834"/>
        <dbReference type="EC" id="5.2.1.8"/>
    </reaction>
</comment>
<evidence type="ECO:0000256" key="7">
    <source>
        <dbReference type="SAM" id="MobiDB-lite"/>
    </source>
</evidence>
<evidence type="ECO:0000259" key="8">
    <source>
        <dbReference type="PROSITE" id="PS50198"/>
    </source>
</evidence>
<accession>A0A8J6CI30</accession>
<evidence type="ECO:0000256" key="6">
    <source>
        <dbReference type="RuleBase" id="RU363014"/>
    </source>
</evidence>
<dbReference type="PROSITE" id="PS50198">
    <property type="entry name" value="PPIC_PPIASE_2"/>
    <property type="match status" value="1"/>
</dbReference>
<evidence type="ECO:0000313" key="10">
    <source>
        <dbReference type="Proteomes" id="UP000751190"/>
    </source>
</evidence>
<dbReference type="InterPro" id="IPR050245">
    <property type="entry name" value="PrsA_foldase"/>
</dbReference>
<dbReference type="SUPFAM" id="SSF54534">
    <property type="entry name" value="FKBP-like"/>
    <property type="match status" value="1"/>
</dbReference>
<keyword evidence="10" id="KW-1185">Reference proteome</keyword>
<evidence type="ECO:0000256" key="5">
    <source>
        <dbReference type="PROSITE-ProRule" id="PRU00278"/>
    </source>
</evidence>
<comment type="caution">
    <text evidence="9">The sequence shown here is derived from an EMBL/GenBank/DDBJ whole genome shotgun (WGS) entry which is preliminary data.</text>
</comment>
<feature type="region of interest" description="Disordered" evidence="7">
    <location>
        <begin position="1"/>
        <end position="22"/>
    </location>
</feature>